<keyword evidence="1" id="KW-0808">Transferase</keyword>
<accession>G8A075</accession>
<keyword evidence="3" id="KW-1185">Reference proteome</keyword>
<dbReference type="PaxDb" id="3880-AES84863"/>
<organism evidence="2">
    <name type="scientific">Medicago truncatula</name>
    <name type="common">Barrel medic</name>
    <name type="synonym">Medicago tribuloides</name>
    <dbReference type="NCBI Taxonomy" id="3880"/>
    <lineage>
        <taxon>Eukaryota</taxon>
        <taxon>Viridiplantae</taxon>
        <taxon>Streptophyta</taxon>
        <taxon>Embryophyta</taxon>
        <taxon>Tracheophyta</taxon>
        <taxon>Spermatophyta</taxon>
        <taxon>Magnoliopsida</taxon>
        <taxon>eudicotyledons</taxon>
        <taxon>Gunneridae</taxon>
        <taxon>Pentapetalae</taxon>
        <taxon>rosids</taxon>
        <taxon>fabids</taxon>
        <taxon>Fabales</taxon>
        <taxon>Fabaceae</taxon>
        <taxon>Papilionoideae</taxon>
        <taxon>50 kb inversion clade</taxon>
        <taxon>NPAAA clade</taxon>
        <taxon>Hologalegina</taxon>
        <taxon>IRL clade</taxon>
        <taxon>Trifolieae</taxon>
        <taxon>Medicago</taxon>
    </lineage>
</organism>
<reference evidence="2" key="3">
    <citation type="submission" date="2015-04" db="UniProtKB">
        <authorList>
            <consortium name="EnsemblPlants"/>
        </authorList>
    </citation>
    <scope>IDENTIFICATION</scope>
    <source>
        <strain evidence="2">cv. Jemalong A17</strain>
    </source>
</reference>
<sequence>MIISIRRSLTACCIFLCSPLISWKSKRQNKVSHLSSEAEDRVLAFTRSELQ</sequence>
<evidence type="ECO:0000313" key="2">
    <source>
        <dbReference type="EnsemblPlants" id="KEH18683"/>
    </source>
</evidence>
<gene>
    <name evidence="1" type="ordered locus">MTR_8g027825</name>
</gene>
<evidence type="ECO:0000313" key="3">
    <source>
        <dbReference type="Proteomes" id="UP000002051"/>
    </source>
</evidence>
<keyword evidence="1" id="KW-0418">Kinase</keyword>
<dbReference type="AlphaFoldDB" id="G8A075"/>
<protein>
    <submittedName>
        <fullName evidence="1">Cysteine-rich RLK (Receptor-like kinase) protein, putative</fullName>
    </submittedName>
</protein>
<dbReference type="EMBL" id="CM001224">
    <property type="protein sequence ID" value="KEH18683.1"/>
    <property type="molecule type" value="Genomic_DNA"/>
</dbReference>
<evidence type="ECO:0000313" key="1">
    <source>
        <dbReference type="EMBL" id="KEH18683.1"/>
    </source>
</evidence>
<proteinExistence type="predicted"/>
<dbReference type="EnsemblPlants" id="KEH18683">
    <property type="protein sequence ID" value="KEH18683"/>
    <property type="gene ID" value="MTR_8g027825"/>
</dbReference>
<dbReference type="HOGENOM" id="CLU_3109483_0_0_1"/>
<dbReference type="GO" id="GO:0016301">
    <property type="term" value="F:kinase activity"/>
    <property type="evidence" value="ECO:0007669"/>
    <property type="project" value="UniProtKB-KW"/>
</dbReference>
<dbReference type="Proteomes" id="UP000002051">
    <property type="component" value="Chromosome 8"/>
</dbReference>
<reference evidence="1 3" key="2">
    <citation type="journal article" date="2014" name="BMC Genomics">
        <title>An improved genome release (version Mt4.0) for the model legume Medicago truncatula.</title>
        <authorList>
            <person name="Tang H."/>
            <person name="Krishnakumar V."/>
            <person name="Bidwell S."/>
            <person name="Rosen B."/>
            <person name="Chan A."/>
            <person name="Zhou S."/>
            <person name="Gentzbittel L."/>
            <person name="Childs K.L."/>
            <person name="Yandell M."/>
            <person name="Gundlach H."/>
            <person name="Mayer K.F."/>
            <person name="Schwartz D.C."/>
            <person name="Town C.D."/>
        </authorList>
    </citation>
    <scope>GENOME REANNOTATION</scope>
    <source>
        <strain evidence="1">A17</strain>
        <strain evidence="2 3">cv. Jemalong A17</strain>
    </source>
</reference>
<name>G8A075_MEDTR</name>
<reference evidence="1 3" key="1">
    <citation type="journal article" date="2011" name="Nature">
        <title>The Medicago genome provides insight into the evolution of rhizobial symbioses.</title>
        <authorList>
            <person name="Young N.D."/>
            <person name="Debelle F."/>
            <person name="Oldroyd G.E."/>
            <person name="Geurts R."/>
            <person name="Cannon S.B."/>
            <person name="Udvardi M.K."/>
            <person name="Benedito V.A."/>
            <person name="Mayer K.F."/>
            <person name="Gouzy J."/>
            <person name="Schoof H."/>
            <person name="Van de Peer Y."/>
            <person name="Proost S."/>
            <person name="Cook D.R."/>
            <person name="Meyers B.C."/>
            <person name="Spannagl M."/>
            <person name="Cheung F."/>
            <person name="De Mita S."/>
            <person name="Krishnakumar V."/>
            <person name="Gundlach H."/>
            <person name="Zhou S."/>
            <person name="Mudge J."/>
            <person name="Bharti A.K."/>
            <person name="Murray J.D."/>
            <person name="Naoumkina M.A."/>
            <person name="Rosen B."/>
            <person name="Silverstein K.A."/>
            <person name="Tang H."/>
            <person name="Rombauts S."/>
            <person name="Zhao P.X."/>
            <person name="Zhou P."/>
            <person name="Barbe V."/>
            <person name="Bardou P."/>
            <person name="Bechner M."/>
            <person name="Bellec A."/>
            <person name="Berger A."/>
            <person name="Berges H."/>
            <person name="Bidwell S."/>
            <person name="Bisseling T."/>
            <person name="Choisne N."/>
            <person name="Couloux A."/>
            <person name="Denny R."/>
            <person name="Deshpande S."/>
            <person name="Dai X."/>
            <person name="Doyle J.J."/>
            <person name="Dudez A.M."/>
            <person name="Farmer A.D."/>
            <person name="Fouteau S."/>
            <person name="Franken C."/>
            <person name="Gibelin C."/>
            <person name="Gish J."/>
            <person name="Goldstein S."/>
            <person name="Gonzalez A.J."/>
            <person name="Green P.J."/>
            <person name="Hallab A."/>
            <person name="Hartog M."/>
            <person name="Hua A."/>
            <person name="Humphray S.J."/>
            <person name="Jeong D.H."/>
            <person name="Jing Y."/>
            <person name="Jocker A."/>
            <person name="Kenton S.M."/>
            <person name="Kim D.J."/>
            <person name="Klee K."/>
            <person name="Lai H."/>
            <person name="Lang C."/>
            <person name="Lin S."/>
            <person name="Macmil S.L."/>
            <person name="Magdelenat G."/>
            <person name="Matthews L."/>
            <person name="McCorrison J."/>
            <person name="Monaghan E.L."/>
            <person name="Mun J.H."/>
            <person name="Najar F.Z."/>
            <person name="Nicholson C."/>
            <person name="Noirot C."/>
            <person name="O'Bleness M."/>
            <person name="Paule C.R."/>
            <person name="Poulain J."/>
            <person name="Prion F."/>
            <person name="Qin B."/>
            <person name="Qu C."/>
            <person name="Retzel E.F."/>
            <person name="Riddle C."/>
            <person name="Sallet E."/>
            <person name="Samain S."/>
            <person name="Samson N."/>
            <person name="Sanders I."/>
            <person name="Saurat O."/>
            <person name="Scarpelli C."/>
            <person name="Schiex T."/>
            <person name="Segurens B."/>
            <person name="Severin A.J."/>
            <person name="Sherrier D.J."/>
            <person name="Shi R."/>
            <person name="Sims S."/>
            <person name="Singer S.R."/>
            <person name="Sinharoy S."/>
            <person name="Sterck L."/>
            <person name="Viollet A."/>
            <person name="Wang B.B."/>
            <person name="Wang K."/>
            <person name="Wang M."/>
            <person name="Wang X."/>
            <person name="Warfsmann J."/>
            <person name="Weissenbach J."/>
            <person name="White D.D."/>
            <person name="White J.D."/>
            <person name="Wiley G.B."/>
            <person name="Wincker P."/>
            <person name="Xing Y."/>
            <person name="Yang L."/>
            <person name="Yao Z."/>
            <person name="Ying F."/>
            <person name="Zhai J."/>
            <person name="Zhou L."/>
            <person name="Zuber A."/>
            <person name="Denarie J."/>
            <person name="Dixon R.A."/>
            <person name="May G.D."/>
            <person name="Schwartz D.C."/>
            <person name="Rogers J."/>
            <person name="Quetier F."/>
            <person name="Town C.D."/>
            <person name="Roe B.A."/>
        </authorList>
    </citation>
    <scope>NUCLEOTIDE SEQUENCE [LARGE SCALE GENOMIC DNA]</scope>
    <source>
        <strain evidence="1">A17</strain>
        <strain evidence="2 3">cv. Jemalong A17</strain>
    </source>
</reference>